<name>A0A6A6N0U1_HEVBR</name>
<proteinExistence type="predicted"/>
<feature type="domain" description="Retrotransposon gag" evidence="2">
    <location>
        <begin position="102"/>
        <end position="195"/>
    </location>
</feature>
<evidence type="ECO:0000259" key="2">
    <source>
        <dbReference type="Pfam" id="PF03732"/>
    </source>
</evidence>
<sequence length="276" mass="32089">MRPVWLQTALSVTLERLTSENEALKLTHAEELSAIKEENRLLKEELARLSGEMKDEFVLLKRLVAQGGGTNPTFTTPSARVDVPKPSVFKGVEEDSRKVDNAPLFLAESAMVWWRRTMLDMQKGTCCIKTWDEFKRELKKQFYPENAADEARAKLRRLTQKGTIREYVKEFSEVLLEIPEYPDQELLFFFKNGLQAWVRLEIERRGAQDLAAAITIAESLMEYKKNDKSKGKDGKSNSGGERWQQGWPQRWAYGREWWQETVEWKEGKLGRDKQKV</sequence>
<organism evidence="3 4">
    <name type="scientific">Hevea brasiliensis</name>
    <name type="common">Para rubber tree</name>
    <name type="synonym">Siphonia brasiliensis</name>
    <dbReference type="NCBI Taxonomy" id="3981"/>
    <lineage>
        <taxon>Eukaryota</taxon>
        <taxon>Viridiplantae</taxon>
        <taxon>Streptophyta</taxon>
        <taxon>Embryophyta</taxon>
        <taxon>Tracheophyta</taxon>
        <taxon>Spermatophyta</taxon>
        <taxon>Magnoliopsida</taxon>
        <taxon>eudicotyledons</taxon>
        <taxon>Gunneridae</taxon>
        <taxon>Pentapetalae</taxon>
        <taxon>rosids</taxon>
        <taxon>fabids</taxon>
        <taxon>Malpighiales</taxon>
        <taxon>Euphorbiaceae</taxon>
        <taxon>Crotonoideae</taxon>
        <taxon>Micrandreae</taxon>
        <taxon>Hevea</taxon>
    </lineage>
</organism>
<dbReference type="Proteomes" id="UP000467840">
    <property type="component" value="Chromosome 10"/>
</dbReference>
<feature type="compositionally biased region" description="Basic and acidic residues" evidence="1">
    <location>
        <begin position="226"/>
        <end position="235"/>
    </location>
</feature>
<evidence type="ECO:0000313" key="3">
    <source>
        <dbReference type="EMBL" id="KAF2318954.1"/>
    </source>
</evidence>
<dbReference type="InterPro" id="IPR005162">
    <property type="entry name" value="Retrotrans_gag_dom"/>
</dbReference>
<protein>
    <recommendedName>
        <fullName evidence="2">Retrotransposon gag domain-containing protein</fullName>
    </recommendedName>
</protein>
<dbReference type="EMBL" id="JAAGAX010000003">
    <property type="protein sequence ID" value="KAF2318954.1"/>
    <property type="molecule type" value="Genomic_DNA"/>
</dbReference>
<accession>A0A6A6N0U1</accession>
<keyword evidence="4" id="KW-1185">Reference proteome</keyword>
<dbReference type="Pfam" id="PF03732">
    <property type="entry name" value="Retrotrans_gag"/>
    <property type="match status" value="1"/>
</dbReference>
<feature type="region of interest" description="Disordered" evidence="1">
    <location>
        <begin position="226"/>
        <end position="247"/>
    </location>
</feature>
<evidence type="ECO:0000256" key="1">
    <source>
        <dbReference type="SAM" id="MobiDB-lite"/>
    </source>
</evidence>
<comment type="caution">
    <text evidence="3">The sequence shown here is derived from an EMBL/GenBank/DDBJ whole genome shotgun (WGS) entry which is preliminary data.</text>
</comment>
<reference evidence="3 4" key="1">
    <citation type="journal article" date="2020" name="Mol. Plant">
        <title>The Chromosome-Based Rubber Tree Genome Provides New Insights into Spurge Genome Evolution and Rubber Biosynthesis.</title>
        <authorList>
            <person name="Liu J."/>
            <person name="Shi C."/>
            <person name="Shi C.C."/>
            <person name="Li W."/>
            <person name="Zhang Q.J."/>
            <person name="Zhang Y."/>
            <person name="Li K."/>
            <person name="Lu H.F."/>
            <person name="Shi C."/>
            <person name="Zhu S.T."/>
            <person name="Xiao Z.Y."/>
            <person name="Nan H."/>
            <person name="Yue Y."/>
            <person name="Zhu X.G."/>
            <person name="Wu Y."/>
            <person name="Hong X.N."/>
            <person name="Fan G.Y."/>
            <person name="Tong Y."/>
            <person name="Zhang D."/>
            <person name="Mao C.L."/>
            <person name="Liu Y.L."/>
            <person name="Hao S.J."/>
            <person name="Liu W.Q."/>
            <person name="Lv M.Q."/>
            <person name="Zhang H.B."/>
            <person name="Liu Y."/>
            <person name="Hu-Tang G.R."/>
            <person name="Wang J.P."/>
            <person name="Wang J.H."/>
            <person name="Sun Y.H."/>
            <person name="Ni S.B."/>
            <person name="Chen W.B."/>
            <person name="Zhang X.C."/>
            <person name="Jiao Y.N."/>
            <person name="Eichler E.E."/>
            <person name="Li G.H."/>
            <person name="Liu X."/>
            <person name="Gao L.Z."/>
        </authorList>
    </citation>
    <scope>NUCLEOTIDE SEQUENCE [LARGE SCALE GENOMIC DNA]</scope>
    <source>
        <strain evidence="4">cv. GT1</strain>
        <tissue evidence="3">Leaf</tissue>
    </source>
</reference>
<dbReference type="AlphaFoldDB" id="A0A6A6N0U1"/>
<evidence type="ECO:0000313" key="4">
    <source>
        <dbReference type="Proteomes" id="UP000467840"/>
    </source>
</evidence>
<gene>
    <name evidence="3" type="ORF">GH714_011953</name>
</gene>